<sequence length="92" mass="9799">MGEPARHRVFRDGDGHIASHLACVVAPHAVGQQCQANLGRRGNGVLIVLAHAAAIGPGKKEIFHAGMGCHAAIFPLPWHAAFWRVCACWVTT</sequence>
<accession>A0A645J8I9</accession>
<comment type="caution">
    <text evidence="1">The sequence shown here is derived from an EMBL/GenBank/DDBJ whole genome shotgun (WGS) entry which is preliminary data.</text>
</comment>
<name>A0A645J8I9_9ZZZZ</name>
<proteinExistence type="predicted"/>
<dbReference type="EMBL" id="VSSQ01127501">
    <property type="protein sequence ID" value="MPN56774.1"/>
    <property type="molecule type" value="Genomic_DNA"/>
</dbReference>
<dbReference type="AlphaFoldDB" id="A0A645J8I9"/>
<evidence type="ECO:0000313" key="1">
    <source>
        <dbReference type="EMBL" id="MPN56774.1"/>
    </source>
</evidence>
<organism evidence="1">
    <name type="scientific">bioreactor metagenome</name>
    <dbReference type="NCBI Taxonomy" id="1076179"/>
    <lineage>
        <taxon>unclassified sequences</taxon>
        <taxon>metagenomes</taxon>
        <taxon>ecological metagenomes</taxon>
    </lineage>
</organism>
<reference evidence="1" key="1">
    <citation type="submission" date="2019-08" db="EMBL/GenBank/DDBJ databases">
        <authorList>
            <person name="Kucharzyk K."/>
            <person name="Murdoch R.W."/>
            <person name="Higgins S."/>
            <person name="Loffler F."/>
        </authorList>
    </citation>
    <scope>NUCLEOTIDE SEQUENCE</scope>
</reference>
<protein>
    <submittedName>
        <fullName evidence="1">Uncharacterized protein</fullName>
    </submittedName>
</protein>
<gene>
    <name evidence="1" type="ORF">SDC9_204466</name>
</gene>